<dbReference type="GO" id="GO:0042254">
    <property type="term" value="P:ribosome biogenesis"/>
    <property type="evidence" value="ECO:0007669"/>
    <property type="project" value="UniProtKB-KW"/>
</dbReference>
<keyword evidence="2" id="KW-0645">Protease</keyword>
<protein>
    <recommendedName>
        <fullName evidence="6">Ribosomal processing cysteine protease Prp</fullName>
    </recommendedName>
</protein>
<evidence type="ECO:0000256" key="3">
    <source>
        <dbReference type="ARBA" id="ARBA00022801"/>
    </source>
</evidence>
<keyword evidence="3" id="KW-0378">Hydrolase</keyword>
<keyword evidence="1" id="KW-0690">Ribosome biogenesis</keyword>
<evidence type="ECO:0000256" key="1">
    <source>
        <dbReference type="ARBA" id="ARBA00022517"/>
    </source>
</evidence>
<dbReference type="CDD" id="cd16332">
    <property type="entry name" value="Prp-like"/>
    <property type="match status" value="1"/>
</dbReference>
<keyword evidence="4" id="KW-0788">Thiol protease</keyword>
<dbReference type="AlphaFoldDB" id="A0A1M6JJD8"/>
<dbReference type="PANTHER" id="PTHR39178:SF1">
    <property type="entry name" value="RIBOSOMAL-PROCESSING CYSTEINE PROTEASE PRP"/>
    <property type="match status" value="1"/>
</dbReference>
<comment type="similarity">
    <text evidence="5">Belongs to the Prp family.</text>
</comment>
<reference evidence="7 8" key="1">
    <citation type="submission" date="2016-11" db="EMBL/GenBank/DDBJ databases">
        <authorList>
            <person name="Jaros S."/>
            <person name="Januszkiewicz K."/>
            <person name="Wedrychowicz H."/>
        </authorList>
    </citation>
    <scope>NUCLEOTIDE SEQUENCE [LARGE SCALE GENOMIC DNA]</scope>
    <source>
        <strain evidence="7 8">DSM 3090</strain>
    </source>
</reference>
<keyword evidence="8" id="KW-1185">Reference proteome</keyword>
<evidence type="ECO:0000256" key="4">
    <source>
        <dbReference type="ARBA" id="ARBA00022807"/>
    </source>
</evidence>
<name>A0A1M6JJD8_9CLOT</name>
<dbReference type="GO" id="GO:0006508">
    <property type="term" value="P:proteolysis"/>
    <property type="evidence" value="ECO:0007669"/>
    <property type="project" value="UniProtKB-KW"/>
</dbReference>
<dbReference type="RefSeq" id="WP_072901342.1">
    <property type="nucleotide sequence ID" value="NZ_FRAD01000003.1"/>
</dbReference>
<evidence type="ECO:0000313" key="7">
    <source>
        <dbReference type="EMBL" id="SHJ46773.1"/>
    </source>
</evidence>
<dbReference type="EMBL" id="FRAD01000003">
    <property type="protein sequence ID" value="SHJ46773.1"/>
    <property type="molecule type" value="Genomic_DNA"/>
</dbReference>
<evidence type="ECO:0000256" key="6">
    <source>
        <dbReference type="ARBA" id="ARBA00044538"/>
    </source>
</evidence>
<evidence type="ECO:0000313" key="8">
    <source>
        <dbReference type="Proteomes" id="UP000183952"/>
    </source>
</evidence>
<dbReference type="OrthoDB" id="48998at2"/>
<dbReference type="Proteomes" id="UP000183952">
    <property type="component" value="Unassembled WGS sequence"/>
</dbReference>
<dbReference type="SUPFAM" id="SSF118010">
    <property type="entry name" value="TM1457-like"/>
    <property type="match status" value="1"/>
</dbReference>
<gene>
    <name evidence="7" type="ORF">SAMN02745248_00214</name>
</gene>
<dbReference type="Gene3D" id="3.30.70.1490">
    <property type="entry name" value="Cysteine protease Prp"/>
    <property type="match status" value="1"/>
</dbReference>
<dbReference type="GO" id="GO:0008234">
    <property type="term" value="F:cysteine-type peptidase activity"/>
    <property type="evidence" value="ECO:0007669"/>
    <property type="project" value="UniProtKB-KW"/>
</dbReference>
<evidence type="ECO:0000256" key="2">
    <source>
        <dbReference type="ARBA" id="ARBA00022670"/>
    </source>
</evidence>
<evidence type="ECO:0000256" key="5">
    <source>
        <dbReference type="ARBA" id="ARBA00044503"/>
    </source>
</evidence>
<organism evidence="7 8">
    <name type="scientific">Hathewaya proteolytica DSM 3090</name>
    <dbReference type="NCBI Taxonomy" id="1121331"/>
    <lineage>
        <taxon>Bacteria</taxon>
        <taxon>Bacillati</taxon>
        <taxon>Bacillota</taxon>
        <taxon>Clostridia</taxon>
        <taxon>Eubacteriales</taxon>
        <taxon>Clostridiaceae</taxon>
        <taxon>Hathewaya</taxon>
    </lineage>
</organism>
<dbReference type="PANTHER" id="PTHR39178">
    <property type="entry name" value="HYPOTHETICAL RIBOSOME-ASSOCIATED PROTEIN"/>
    <property type="match status" value="1"/>
</dbReference>
<dbReference type="Pfam" id="PF04327">
    <property type="entry name" value="Peptidase_Prp"/>
    <property type="match status" value="1"/>
</dbReference>
<sequence>MITAKFFKREDKILGFQISGHAGYAECGHDIVCSAVSTLGYTFLNGITDVLSIKPEYEIKDDDGFMRMSFKDSSKEDIIKAQVLMQTMLLGMENLKILYGDYIKVVKEEV</sequence>
<dbReference type="InterPro" id="IPR007422">
    <property type="entry name" value="Peptidase_Prp"/>
</dbReference>
<accession>A0A1M6JJD8</accession>
<dbReference type="STRING" id="1121331.SAMN02745248_00214"/>
<dbReference type="InterPro" id="IPR036764">
    <property type="entry name" value="Peptidase_Prp_sf"/>
</dbReference>
<proteinExistence type="inferred from homology"/>